<evidence type="ECO:0000313" key="6">
    <source>
        <dbReference type="Proteomes" id="UP001595616"/>
    </source>
</evidence>
<evidence type="ECO:0000259" key="2">
    <source>
        <dbReference type="Pfam" id="PF07583"/>
    </source>
</evidence>
<dbReference type="InterPro" id="IPR022655">
    <property type="entry name" value="DUF1553"/>
</dbReference>
<dbReference type="EMBL" id="JBHRYQ010000001">
    <property type="protein sequence ID" value="MFC3810990.1"/>
    <property type="molecule type" value="Genomic_DNA"/>
</dbReference>
<dbReference type="SUPFAM" id="SSF49785">
    <property type="entry name" value="Galactose-binding domain-like"/>
    <property type="match status" value="1"/>
</dbReference>
<reference evidence="6" key="1">
    <citation type="journal article" date="2019" name="Int. J. Syst. Evol. Microbiol.">
        <title>The Global Catalogue of Microorganisms (GCM) 10K type strain sequencing project: providing services to taxonomists for standard genome sequencing and annotation.</title>
        <authorList>
            <consortium name="The Broad Institute Genomics Platform"/>
            <consortium name="The Broad Institute Genome Sequencing Center for Infectious Disease"/>
            <person name="Wu L."/>
            <person name="Ma J."/>
        </authorList>
    </citation>
    <scope>NUCLEOTIDE SEQUENCE [LARGE SCALE GENOMIC DNA]</scope>
    <source>
        <strain evidence="6">CECT 7956</strain>
    </source>
</reference>
<dbReference type="InterPro" id="IPR011429">
    <property type="entry name" value="Cyt_c_Planctomycete-type"/>
</dbReference>
<proteinExistence type="predicted"/>
<feature type="chain" id="PRO_5047303154" evidence="1">
    <location>
        <begin position="29"/>
        <end position="892"/>
    </location>
</feature>
<evidence type="ECO:0000259" key="4">
    <source>
        <dbReference type="Pfam" id="PF07635"/>
    </source>
</evidence>
<protein>
    <submittedName>
        <fullName evidence="5">DUF1553 domain-containing protein</fullName>
    </submittedName>
</protein>
<comment type="caution">
    <text evidence="5">The sequence shown here is derived from an EMBL/GenBank/DDBJ whole genome shotgun (WGS) entry which is preliminary data.</text>
</comment>
<feature type="signal peptide" evidence="1">
    <location>
        <begin position="1"/>
        <end position="28"/>
    </location>
</feature>
<sequence>MKKILFLLSFLAVLAASYFTISCKTSQAVDFSAEVKPLINKKCIACHGGVKKQGGFSLLFEEEAKAKLKAGNYAIVPGKPEESSFITRLTSEDPEERMPYKHEALTENEIDLLTRWVKEGAKWGEHWAYLPVEKQAVPTVKGDWAINDIDRFVLAKAEEEGLKVSPKASPEVLARRLSLDLIGLPAPDSIKSEYLKNPTEKNYEKMVDKLLSMPQYGEKWASMWLDLARYADTKGYERDGPRSIWRYRDWLINAFNADMPYNQFITEQLAGDLLPNPTENQYLATAFHRNTMTNDEGGTDNEEFRTAAVLDRVNTTWETLLGTSYSCVQCHSHPYDPFKHDDYYKFMAFFNNTRDADSNGDYPIFRHFNDSLQIKLSALNGWLKTNTSPEKTTEVLHFLKTLQPAINSLETDSFINSELSDTKWLAMRNRGEARLPGFVLKNENSLIFRYRSGLKSGNLKFRLNYTKGEVLGQFNITKPTQSWEITEIPLKKVEGKYDIYLTFESKELTDPLKTGIVFDWFHFTESWPNVASKQSAEAKRNFWGLLNANTETTPIMLENTERMFRQTYFFERGSWLAKSKKVSPDVPASLNKFPASAQKNRLGLAKWMTANDNPLLSRTIINRLFEQVWGVGIVETLEDIGTQGAAPSNQALLDYLSYKLMNEYKWSLKKVLKEMVMSASYRQDSKINAEQLEKDPSNRFMARGPRVRLSAEQVRDQALVAYGMLNAQMFGPPVMPYQPAGVWGSPYDGQKWKISEGNQQYRRAIYTYWKRTSPYPSMTNFDAAGRETCSSRRIITNTPLQALTTLNDSVYIDLFAKFVNKTGIAKPEICITKAYELASGRKINEAKLKVLIKLYDESLKSYKKKKTPEPEKKALILVTNAILNLDEVLTKS</sequence>
<evidence type="ECO:0000259" key="3">
    <source>
        <dbReference type="Pfam" id="PF07587"/>
    </source>
</evidence>
<evidence type="ECO:0000313" key="5">
    <source>
        <dbReference type="EMBL" id="MFC3810990.1"/>
    </source>
</evidence>
<accession>A0ABV7YVE3</accession>
<dbReference type="PANTHER" id="PTHR35889:SF3">
    <property type="entry name" value="F-BOX DOMAIN-CONTAINING PROTEIN"/>
    <property type="match status" value="1"/>
</dbReference>
<dbReference type="Pfam" id="PF07635">
    <property type="entry name" value="PSCyt1"/>
    <property type="match status" value="1"/>
</dbReference>
<dbReference type="Gene3D" id="2.60.120.260">
    <property type="entry name" value="Galactose-binding domain-like"/>
    <property type="match status" value="1"/>
</dbReference>
<dbReference type="PROSITE" id="PS51257">
    <property type="entry name" value="PROKAR_LIPOPROTEIN"/>
    <property type="match status" value="1"/>
</dbReference>
<dbReference type="Pfam" id="PF07583">
    <property type="entry name" value="PSCyt2"/>
    <property type="match status" value="1"/>
</dbReference>
<dbReference type="Proteomes" id="UP001595616">
    <property type="component" value="Unassembled WGS sequence"/>
</dbReference>
<keyword evidence="1" id="KW-0732">Signal</keyword>
<feature type="domain" description="DUF1549" evidence="2">
    <location>
        <begin position="149"/>
        <end position="354"/>
    </location>
</feature>
<dbReference type="RefSeq" id="WP_379837592.1">
    <property type="nucleotide sequence ID" value="NZ_JBHRYQ010000001.1"/>
</dbReference>
<dbReference type="PANTHER" id="PTHR35889">
    <property type="entry name" value="CYCLOINULO-OLIGOSACCHARIDE FRUCTANOTRANSFERASE-RELATED"/>
    <property type="match status" value="1"/>
</dbReference>
<organism evidence="5 6">
    <name type="scientific">Lacihabitans lacunae</name>
    <dbReference type="NCBI Taxonomy" id="1028214"/>
    <lineage>
        <taxon>Bacteria</taxon>
        <taxon>Pseudomonadati</taxon>
        <taxon>Bacteroidota</taxon>
        <taxon>Cytophagia</taxon>
        <taxon>Cytophagales</taxon>
        <taxon>Leadbetterellaceae</taxon>
        <taxon>Lacihabitans</taxon>
    </lineage>
</organism>
<dbReference type="InterPro" id="IPR008979">
    <property type="entry name" value="Galactose-bd-like_sf"/>
</dbReference>
<dbReference type="CDD" id="cd04084">
    <property type="entry name" value="CBM6_xylanase-like"/>
    <property type="match status" value="1"/>
</dbReference>
<gene>
    <name evidence="5" type="ORF">ACFOOI_10020</name>
</gene>
<feature type="domain" description="DUF1553" evidence="3">
    <location>
        <begin position="600"/>
        <end position="854"/>
    </location>
</feature>
<dbReference type="Pfam" id="PF07587">
    <property type="entry name" value="PSD1"/>
    <property type="match status" value="1"/>
</dbReference>
<name>A0ABV7YVE3_9BACT</name>
<dbReference type="InterPro" id="IPR011444">
    <property type="entry name" value="DUF1549"/>
</dbReference>
<feature type="domain" description="Cytochrome C Planctomycete-type" evidence="4">
    <location>
        <begin position="43"/>
        <end position="99"/>
    </location>
</feature>
<evidence type="ECO:0000256" key="1">
    <source>
        <dbReference type="SAM" id="SignalP"/>
    </source>
</evidence>
<keyword evidence="6" id="KW-1185">Reference proteome</keyword>